<dbReference type="AlphaFoldDB" id="A0A0K8RAK2"/>
<dbReference type="EMBL" id="GADI01005653">
    <property type="protein sequence ID" value="JAA68155.1"/>
    <property type="molecule type" value="mRNA"/>
</dbReference>
<protein>
    <submittedName>
        <fullName evidence="1">Putative serine/threonine protein kinase plk3</fullName>
    </submittedName>
</protein>
<keyword evidence="1" id="KW-0418">Kinase</keyword>
<accession>A0A0K8RAK2</accession>
<evidence type="ECO:0000313" key="1">
    <source>
        <dbReference type="EMBL" id="JAA68155.1"/>
    </source>
</evidence>
<reference evidence="1" key="1">
    <citation type="submission" date="2012-12" db="EMBL/GenBank/DDBJ databases">
        <title>Identification and characterization of a phenylalanine ammonia-lyase gene family in Isatis indigotica Fort.</title>
        <authorList>
            <person name="Liu Q."/>
            <person name="Chen J."/>
            <person name="Zhou X."/>
            <person name="Di P."/>
            <person name="Xiao Y."/>
            <person name="Xuan H."/>
            <person name="Zhang L."/>
            <person name="Chen W."/>
        </authorList>
    </citation>
    <scope>NUCLEOTIDE SEQUENCE</scope>
    <source>
        <tissue evidence="1">Salivary gland</tissue>
    </source>
</reference>
<proteinExistence type="evidence at transcript level"/>
<organism evidence="1">
    <name type="scientific">Ixodes ricinus</name>
    <name type="common">Common tick</name>
    <name type="synonym">Acarus ricinus</name>
    <dbReference type="NCBI Taxonomy" id="34613"/>
    <lineage>
        <taxon>Eukaryota</taxon>
        <taxon>Metazoa</taxon>
        <taxon>Ecdysozoa</taxon>
        <taxon>Arthropoda</taxon>
        <taxon>Chelicerata</taxon>
        <taxon>Arachnida</taxon>
        <taxon>Acari</taxon>
        <taxon>Parasitiformes</taxon>
        <taxon>Ixodida</taxon>
        <taxon>Ixodoidea</taxon>
        <taxon>Ixodidae</taxon>
        <taxon>Ixodinae</taxon>
        <taxon>Ixodes</taxon>
    </lineage>
</organism>
<sequence>MVGLSLAFRRRHRFRTSRRLGSATGGNRMAKFGLMMARSLSFRATMCWKGARPYAIVYRMHPRDQMSDRRLILSPQSPVPFPGILAMDSGDMKFRVPIWKERCRLLAYTPVRRASRMTFTPNDIQCKCHLGSVTRELK</sequence>
<dbReference type="GO" id="GO:0004674">
    <property type="term" value="F:protein serine/threonine kinase activity"/>
    <property type="evidence" value="ECO:0007669"/>
    <property type="project" value="UniProtKB-KW"/>
</dbReference>
<keyword evidence="1" id="KW-0808">Transferase</keyword>
<keyword evidence="1" id="KW-0723">Serine/threonine-protein kinase</keyword>
<name>A0A0K8RAK2_IXORI</name>